<feature type="non-terminal residue" evidence="2">
    <location>
        <position position="1"/>
    </location>
</feature>
<dbReference type="AlphaFoldDB" id="A0A699JHN7"/>
<organism evidence="2">
    <name type="scientific">Tanacetum cinerariifolium</name>
    <name type="common">Dalmatian daisy</name>
    <name type="synonym">Chrysanthemum cinerariifolium</name>
    <dbReference type="NCBI Taxonomy" id="118510"/>
    <lineage>
        <taxon>Eukaryota</taxon>
        <taxon>Viridiplantae</taxon>
        <taxon>Streptophyta</taxon>
        <taxon>Embryophyta</taxon>
        <taxon>Tracheophyta</taxon>
        <taxon>Spermatophyta</taxon>
        <taxon>Magnoliopsida</taxon>
        <taxon>eudicotyledons</taxon>
        <taxon>Gunneridae</taxon>
        <taxon>Pentapetalae</taxon>
        <taxon>asterids</taxon>
        <taxon>campanulids</taxon>
        <taxon>Asterales</taxon>
        <taxon>Asteraceae</taxon>
        <taxon>Asteroideae</taxon>
        <taxon>Anthemideae</taxon>
        <taxon>Anthemidinae</taxon>
        <taxon>Tanacetum</taxon>
    </lineage>
</organism>
<feature type="region of interest" description="Disordered" evidence="1">
    <location>
        <begin position="1"/>
        <end position="23"/>
    </location>
</feature>
<protein>
    <submittedName>
        <fullName evidence="2">Uncharacterized protein</fullName>
    </submittedName>
</protein>
<evidence type="ECO:0000313" key="2">
    <source>
        <dbReference type="EMBL" id="GFA32233.1"/>
    </source>
</evidence>
<sequence length="23" mass="2674">YSISEDPEVNPIEEEPLEEPTKE</sequence>
<accession>A0A699JHN7</accession>
<name>A0A699JHN7_TANCI</name>
<proteinExistence type="predicted"/>
<feature type="non-terminal residue" evidence="2">
    <location>
        <position position="23"/>
    </location>
</feature>
<dbReference type="EMBL" id="BKCJ010404347">
    <property type="protein sequence ID" value="GFA32233.1"/>
    <property type="molecule type" value="Genomic_DNA"/>
</dbReference>
<reference evidence="2" key="1">
    <citation type="journal article" date="2019" name="Sci. Rep.">
        <title>Draft genome of Tanacetum cinerariifolium, the natural source of mosquito coil.</title>
        <authorList>
            <person name="Yamashiro T."/>
            <person name="Shiraishi A."/>
            <person name="Satake H."/>
            <person name="Nakayama K."/>
        </authorList>
    </citation>
    <scope>NUCLEOTIDE SEQUENCE</scope>
</reference>
<comment type="caution">
    <text evidence="2">The sequence shown here is derived from an EMBL/GenBank/DDBJ whole genome shotgun (WGS) entry which is preliminary data.</text>
</comment>
<evidence type="ECO:0000256" key="1">
    <source>
        <dbReference type="SAM" id="MobiDB-lite"/>
    </source>
</evidence>
<gene>
    <name evidence="2" type="ORF">Tci_604205</name>
</gene>